<dbReference type="Pfam" id="PF01300">
    <property type="entry name" value="Sua5_yciO_yrdC"/>
    <property type="match status" value="1"/>
</dbReference>
<dbReference type="Gene3D" id="3.40.50.11030">
    <property type="entry name" value="Threonylcarbamoyl-AMP synthase, C-terminal domain"/>
    <property type="match status" value="1"/>
</dbReference>
<dbReference type="PIRSF" id="PIRSF004930">
    <property type="entry name" value="Tln_factor_SUA5"/>
    <property type="match status" value="1"/>
</dbReference>
<dbReference type="Proteomes" id="UP001595453">
    <property type="component" value="Unassembled WGS sequence"/>
</dbReference>
<evidence type="ECO:0000256" key="7">
    <source>
        <dbReference type="ARBA" id="ARBA00022694"/>
    </source>
</evidence>
<keyword evidence="16" id="KW-1185">Reference proteome</keyword>
<dbReference type="Gene3D" id="3.90.870.10">
    <property type="entry name" value="DHBP synthase"/>
    <property type="match status" value="1"/>
</dbReference>
<evidence type="ECO:0000313" key="15">
    <source>
        <dbReference type="EMBL" id="MFC3031575.1"/>
    </source>
</evidence>
<dbReference type="InterPro" id="IPR005145">
    <property type="entry name" value="Sua5_C"/>
</dbReference>
<evidence type="ECO:0000256" key="8">
    <source>
        <dbReference type="ARBA" id="ARBA00022695"/>
    </source>
</evidence>
<dbReference type="InterPro" id="IPR017945">
    <property type="entry name" value="DHBP_synth_RibB-like_a/b_dom"/>
</dbReference>
<evidence type="ECO:0000256" key="12">
    <source>
        <dbReference type="ARBA" id="ARBA00048366"/>
    </source>
</evidence>
<keyword evidence="6 13" id="KW-0808">Transferase</keyword>
<comment type="caution">
    <text evidence="15">The sequence shown here is derived from an EMBL/GenBank/DDBJ whole genome shotgun (WGS) entry which is preliminary data.</text>
</comment>
<reference evidence="16" key="1">
    <citation type="journal article" date="2019" name="Int. J. Syst. Evol. Microbiol.">
        <title>The Global Catalogue of Microorganisms (GCM) 10K type strain sequencing project: providing services to taxonomists for standard genome sequencing and annotation.</title>
        <authorList>
            <consortium name="The Broad Institute Genomics Platform"/>
            <consortium name="The Broad Institute Genome Sequencing Center for Infectious Disease"/>
            <person name="Wu L."/>
            <person name="Ma J."/>
        </authorList>
    </citation>
    <scope>NUCLEOTIDE SEQUENCE [LARGE SCALE GENOMIC DNA]</scope>
    <source>
        <strain evidence="16">KCTC 42730</strain>
    </source>
</reference>
<evidence type="ECO:0000256" key="13">
    <source>
        <dbReference type="PIRNR" id="PIRNR004930"/>
    </source>
</evidence>
<comment type="function">
    <text evidence="13">Required for the formation of a threonylcarbamoyl group on adenosine at position 37 (t(6)A37) in tRNAs that read codons beginning with adenine.</text>
</comment>
<dbReference type="PANTHER" id="PTHR17490">
    <property type="entry name" value="SUA5"/>
    <property type="match status" value="1"/>
</dbReference>
<gene>
    <name evidence="15" type="ORF">ACFOEE_03435</name>
</gene>
<evidence type="ECO:0000313" key="16">
    <source>
        <dbReference type="Proteomes" id="UP001595453"/>
    </source>
</evidence>
<sequence length="329" mass="35537">MEKLFKDTEKLAGWDGLNQAAELLQQGELVAVPTETVYGLAADARQPEAVAKIFHAKGRPADHPLIVHIADVAELSEWTTTVPAYAHTLAAAFWPGPLTFILPKAPHVSDIVTGGHPSVGVRCPSHPLMLALLKQLGTGLAAPSANPYKKISPTTAEQVLYGLNGKISAVLDGGACEVGLESTIVDLTTDTPRILRAGPITRQQLEAVLGCTVEQPKQHSEAVSGNVKAHYQPNTPLLVLPQAELLAKLHTANEKTAVMYYSEQVALQVQGQTLLTLKLAADKARYAQSLYYALHQLDQSEANEIWLEQPPSDDAWSDVQDRLARAAYR</sequence>
<organism evidence="15 16">
    <name type="scientific">Pseudoalteromonas fenneropenaei</name>
    <dbReference type="NCBI Taxonomy" id="1737459"/>
    <lineage>
        <taxon>Bacteria</taxon>
        <taxon>Pseudomonadati</taxon>
        <taxon>Pseudomonadota</taxon>
        <taxon>Gammaproteobacteria</taxon>
        <taxon>Alteromonadales</taxon>
        <taxon>Pseudoalteromonadaceae</taxon>
        <taxon>Pseudoalteromonas</taxon>
    </lineage>
</organism>
<comment type="similarity">
    <text evidence="2 13">Belongs to the SUA5 family.</text>
</comment>
<evidence type="ECO:0000256" key="11">
    <source>
        <dbReference type="ARBA" id="ARBA00029774"/>
    </source>
</evidence>
<comment type="subcellular location">
    <subcellularLocation>
        <location evidence="1 13">Cytoplasm</location>
    </subcellularLocation>
</comment>
<dbReference type="SUPFAM" id="SSF55821">
    <property type="entry name" value="YrdC/RibB"/>
    <property type="match status" value="1"/>
</dbReference>
<keyword evidence="8 13" id="KW-0548">Nucleotidyltransferase</keyword>
<dbReference type="InterPro" id="IPR010923">
    <property type="entry name" value="T(6)A37_SUA5"/>
</dbReference>
<dbReference type="InterPro" id="IPR038385">
    <property type="entry name" value="Sua5/YwlC_C"/>
</dbReference>
<proteinExistence type="inferred from homology"/>
<evidence type="ECO:0000256" key="5">
    <source>
        <dbReference type="ARBA" id="ARBA00022490"/>
    </source>
</evidence>
<evidence type="ECO:0000256" key="9">
    <source>
        <dbReference type="ARBA" id="ARBA00022741"/>
    </source>
</evidence>
<feature type="domain" description="YrdC-like" evidence="14">
    <location>
        <begin position="14"/>
        <end position="200"/>
    </location>
</feature>
<keyword evidence="5 13" id="KW-0963">Cytoplasm</keyword>
<evidence type="ECO:0000259" key="14">
    <source>
        <dbReference type="PROSITE" id="PS51163"/>
    </source>
</evidence>
<protein>
    <recommendedName>
        <fullName evidence="4 13">Threonylcarbamoyl-AMP synthase</fullName>
        <shortName evidence="13">TC-AMP synthase</shortName>
        <ecNumber evidence="3 13">2.7.7.87</ecNumber>
    </recommendedName>
    <alternativeName>
        <fullName evidence="11 13">L-threonylcarbamoyladenylate synthase</fullName>
    </alternativeName>
</protein>
<keyword evidence="10 13" id="KW-0067">ATP-binding</keyword>
<name>A0ABV7CG40_9GAMM</name>
<dbReference type="PROSITE" id="PS51163">
    <property type="entry name" value="YRDC"/>
    <property type="match status" value="1"/>
</dbReference>
<dbReference type="PANTHER" id="PTHR17490:SF16">
    <property type="entry name" value="THREONYLCARBAMOYL-AMP SYNTHASE"/>
    <property type="match status" value="1"/>
</dbReference>
<keyword evidence="9 13" id="KW-0547">Nucleotide-binding</keyword>
<dbReference type="GO" id="GO:0061710">
    <property type="term" value="F:L-threonylcarbamoyladenylate synthase"/>
    <property type="evidence" value="ECO:0007669"/>
    <property type="project" value="UniProtKB-EC"/>
</dbReference>
<dbReference type="EMBL" id="JBHRSD010000006">
    <property type="protein sequence ID" value="MFC3031575.1"/>
    <property type="molecule type" value="Genomic_DNA"/>
</dbReference>
<dbReference type="InterPro" id="IPR006070">
    <property type="entry name" value="Sua5-like_dom"/>
</dbReference>
<evidence type="ECO:0000256" key="1">
    <source>
        <dbReference type="ARBA" id="ARBA00004496"/>
    </source>
</evidence>
<evidence type="ECO:0000256" key="2">
    <source>
        <dbReference type="ARBA" id="ARBA00007663"/>
    </source>
</evidence>
<evidence type="ECO:0000256" key="4">
    <source>
        <dbReference type="ARBA" id="ARBA00015492"/>
    </source>
</evidence>
<evidence type="ECO:0000256" key="6">
    <source>
        <dbReference type="ARBA" id="ARBA00022679"/>
    </source>
</evidence>
<evidence type="ECO:0000256" key="10">
    <source>
        <dbReference type="ARBA" id="ARBA00022840"/>
    </source>
</evidence>
<accession>A0ABV7CG40</accession>
<comment type="catalytic activity">
    <reaction evidence="12 13">
        <text>L-threonine + hydrogencarbonate + ATP = L-threonylcarbamoyladenylate + diphosphate + H2O</text>
        <dbReference type="Rhea" id="RHEA:36407"/>
        <dbReference type="ChEBI" id="CHEBI:15377"/>
        <dbReference type="ChEBI" id="CHEBI:17544"/>
        <dbReference type="ChEBI" id="CHEBI:30616"/>
        <dbReference type="ChEBI" id="CHEBI:33019"/>
        <dbReference type="ChEBI" id="CHEBI:57926"/>
        <dbReference type="ChEBI" id="CHEBI:73682"/>
        <dbReference type="EC" id="2.7.7.87"/>
    </reaction>
</comment>
<evidence type="ECO:0000256" key="3">
    <source>
        <dbReference type="ARBA" id="ARBA00012584"/>
    </source>
</evidence>
<keyword evidence="7 13" id="KW-0819">tRNA processing</keyword>
<dbReference type="NCBIfam" id="TIGR00057">
    <property type="entry name" value="L-threonylcarbamoyladenylate synthase"/>
    <property type="match status" value="1"/>
</dbReference>
<dbReference type="EC" id="2.7.7.87" evidence="3 13"/>
<dbReference type="Pfam" id="PF03481">
    <property type="entry name" value="Sua5_C"/>
    <property type="match status" value="1"/>
</dbReference>
<dbReference type="RefSeq" id="WP_377120936.1">
    <property type="nucleotide sequence ID" value="NZ_JBHRSD010000006.1"/>
</dbReference>
<dbReference type="InterPro" id="IPR050156">
    <property type="entry name" value="TC-AMP_synthase_SUA5"/>
</dbReference>